<dbReference type="Proteomes" id="UP000578531">
    <property type="component" value="Unassembled WGS sequence"/>
</dbReference>
<accession>A0A8H6CFY2</accession>
<dbReference type="EMBL" id="JACCJC010000152">
    <property type="protein sequence ID" value="KAF6222496.1"/>
    <property type="molecule type" value="Genomic_DNA"/>
</dbReference>
<evidence type="ECO:0000313" key="2">
    <source>
        <dbReference type="Proteomes" id="UP000578531"/>
    </source>
</evidence>
<protein>
    <submittedName>
        <fullName evidence="1">Uncharacterized protein</fullName>
    </submittedName>
</protein>
<dbReference type="AlphaFoldDB" id="A0A8H6CFY2"/>
<reference evidence="1 2" key="1">
    <citation type="journal article" date="2020" name="Genomics">
        <title>Complete, high-quality genomes from long-read metagenomic sequencing of two wolf lichen thalli reveals enigmatic genome architecture.</title>
        <authorList>
            <person name="McKenzie S.K."/>
            <person name="Walston R.F."/>
            <person name="Allen J.L."/>
        </authorList>
    </citation>
    <scope>NUCLEOTIDE SEQUENCE [LARGE SCALE GENOMIC DNA]</scope>
    <source>
        <strain evidence="1">WasteWater2</strain>
    </source>
</reference>
<dbReference type="RefSeq" id="XP_037157881.1">
    <property type="nucleotide sequence ID" value="XM_037315224.1"/>
</dbReference>
<name>A0A8H6CFY2_9LECA</name>
<comment type="caution">
    <text evidence="1">The sequence shown here is derived from an EMBL/GenBank/DDBJ whole genome shotgun (WGS) entry which is preliminary data.</text>
</comment>
<gene>
    <name evidence="1" type="ORF">HO173_013404</name>
</gene>
<organism evidence="1 2">
    <name type="scientific">Letharia columbiana</name>
    <dbReference type="NCBI Taxonomy" id="112416"/>
    <lineage>
        <taxon>Eukaryota</taxon>
        <taxon>Fungi</taxon>
        <taxon>Dikarya</taxon>
        <taxon>Ascomycota</taxon>
        <taxon>Pezizomycotina</taxon>
        <taxon>Lecanoromycetes</taxon>
        <taxon>OSLEUM clade</taxon>
        <taxon>Lecanoromycetidae</taxon>
        <taxon>Lecanorales</taxon>
        <taxon>Lecanorineae</taxon>
        <taxon>Parmeliaceae</taxon>
        <taxon>Letharia</taxon>
    </lineage>
</organism>
<evidence type="ECO:0000313" key="1">
    <source>
        <dbReference type="EMBL" id="KAF6222496.1"/>
    </source>
</evidence>
<proteinExistence type="predicted"/>
<sequence length="172" mass="17559">MTTGSDAPCDYSTLPSPTSWNCASSTITGGPILSTGTDGAVAIALPSALQSAIVSYAQSDTCAASKARNKRSSCDVGTLGADIIGQTGTGGLFIDLIQFPTGAQLPALIPAVAVGLSQVVTARTGNRSTSALSVSIVQTQLTDHLSIIPPLSIEYTDGILCRTPFQCTLPWL</sequence>
<dbReference type="GeneID" id="59295028"/>
<keyword evidence="2" id="KW-1185">Reference proteome</keyword>